<dbReference type="InterPro" id="IPR008995">
    <property type="entry name" value="Mo/tungstate-bd_C_term_dom"/>
</dbReference>
<feature type="domain" description="ABC transporter" evidence="6">
    <location>
        <begin position="3"/>
        <end position="233"/>
    </location>
</feature>
<name>A0AAC9RLZ8_9CLOT</name>
<evidence type="ECO:0000256" key="2">
    <source>
        <dbReference type="ARBA" id="ARBA00022475"/>
    </source>
</evidence>
<evidence type="ECO:0000259" key="6">
    <source>
        <dbReference type="PROSITE" id="PS50893"/>
    </source>
</evidence>
<protein>
    <submittedName>
        <fullName evidence="8">Sn-glycerol-3-phosphate import ATP-binding protein UgpC</fullName>
        <ecNumber evidence="8">3.6.3.20</ecNumber>
    </submittedName>
</protein>
<evidence type="ECO:0000256" key="5">
    <source>
        <dbReference type="ARBA" id="ARBA00023136"/>
    </source>
</evidence>
<dbReference type="PANTHER" id="PTHR43875:SF1">
    <property type="entry name" value="OSMOPROTECTIVE COMPOUNDS UPTAKE ATP-BINDING PROTEIN GGTA"/>
    <property type="match status" value="1"/>
</dbReference>
<dbReference type="RefSeq" id="WP_070971126.1">
    <property type="nucleotide sequence ID" value="NZ_CP017603.1"/>
</dbReference>
<dbReference type="Pfam" id="PF08402">
    <property type="entry name" value="TOBE_2"/>
    <property type="match status" value="1"/>
</dbReference>
<keyword evidence="4 8" id="KW-0067">ATP-binding</keyword>
<dbReference type="Proteomes" id="UP000192478">
    <property type="component" value="Chromosome"/>
</dbReference>
<reference evidence="7 9" key="1">
    <citation type="submission" date="2016-10" db="EMBL/GenBank/DDBJ databases">
        <title>Complete Genome Sequence of Acetogen Clostridium formicoaceticum ATCC 27076.</title>
        <authorList>
            <person name="Bao T."/>
            <person name="Cheng C."/>
            <person name="Zhao J."/>
            <person name="Yang S.-T."/>
            <person name="Wang J."/>
            <person name="Wang M."/>
        </authorList>
    </citation>
    <scope>NUCLEOTIDE SEQUENCE [LARGE SCALE GENOMIC DNA]</scope>
    <source>
        <strain evidence="7 9">ATCC 27076</strain>
    </source>
</reference>
<organism evidence="8 10">
    <name type="scientific">Clostridium formicaceticum</name>
    <dbReference type="NCBI Taxonomy" id="1497"/>
    <lineage>
        <taxon>Bacteria</taxon>
        <taxon>Bacillati</taxon>
        <taxon>Bacillota</taxon>
        <taxon>Clostridia</taxon>
        <taxon>Eubacteriales</taxon>
        <taxon>Clostridiaceae</taxon>
        <taxon>Clostridium</taxon>
    </lineage>
</organism>
<dbReference type="SMART" id="SM00382">
    <property type="entry name" value="AAA"/>
    <property type="match status" value="1"/>
</dbReference>
<keyword evidence="5" id="KW-0472">Membrane</keyword>
<keyword evidence="9" id="KW-1185">Reference proteome</keyword>
<dbReference type="Gene3D" id="2.40.50.100">
    <property type="match status" value="1"/>
</dbReference>
<dbReference type="GO" id="GO:0005524">
    <property type="term" value="F:ATP binding"/>
    <property type="evidence" value="ECO:0007669"/>
    <property type="project" value="UniProtKB-KW"/>
</dbReference>
<dbReference type="PROSITE" id="PS00211">
    <property type="entry name" value="ABC_TRANSPORTER_1"/>
    <property type="match status" value="1"/>
</dbReference>
<reference evidence="8 10" key="2">
    <citation type="submission" date="2017-03" db="EMBL/GenBank/DDBJ databases">
        <title>Complete sequence of Clostridium formicaceticum DSM 92.</title>
        <authorList>
            <person name="Poehlein A."/>
            <person name="Karl M."/>
            <person name="Bengelsdorf F.R."/>
            <person name="Duerre P."/>
            <person name="Daniel R."/>
        </authorList>
    </citation>
    <scope>NUCLEOTIDE SEQUENCE [LARGE SCALE GENOMIC DNA]</scope>
    <source>
        <strain evidence="8 10">DSM 92</strain>
    </source>
</reference>
<evidence type="ECO:0000313" key="8">
    <source>
        <dbReference type="EMBL" id="ARE88087.1"/>
    </source>
</evidence>
<keyword evidence="1" id="KW-0813">Transport</keyword>
<dbReference type="EMBL" id="CP020559">
    <property type="protein sequence ID" value="ARE88087.1"/>
    <property type="molecule type" value="Genomic_DNA"/>
</dbReference>
<evidence type="ECO:0000313" key="10">
    <source>
        <dbReference type="Proteomes" id="UP000192478"/>
    </source>
</evidence>
<dbReference type="Gene3D" id="2.40.50.140">
    <property type="entry name" value="Nucleic acid-binding proteins"/>
    <property type="match status" value="1"/>
</dbReference>
<dbReference type="InterPro" id="IPR017871">
    <property type="entry name" value="ABC_transporter-like_CS"/>
</dbReference>
<dbReference type="Gene3D" id="3.40.50.300">
    <property type="entry name" value="P-loop containing nucleotide triphosphate hydrolases"/>
    <property type="match status" value="1"/>
</dbReference>
<dbReference type="EMBL" id="CP017603">
    <property type="protein sequence ID" value="AOY77518.1"/>
    <property type="molecule type" value="Genomic_DNA"/>
</dbReference>
<dbReference type="SUPFAM" id="SSF52540">
    <property type="entry name" value="P-loop containing nucleoside triphosphate hydrolases"/>
    <property type="match status" value="1"/>
</dbReference>
<evidence type="ECO:0000256" key="4">
    <source>
        <dbReference type="ARBA" id="ARBA00022840"/>
    </source>
</evidence>
<accession>A0AAC9RLZ8</accession>
<dbReference type="AlphaFoldDB" id="A0AAC9RLZ8"/>
<dbReference type="KEGG" id="cfm:BJL90_17650"/>
<keyword evidence="8" id="KW-0378">Hydrolase</keyword>
<dbReference type="FunFam" id="3.40.50.300:FF:000042">
    <property type="entry name" value="Maltose/maltodextrin ABC transporter, ATP-binding protein"/>
    <property type="match status" value="1"/>
</dbReference>
<evidence type="ECO:0000313" key="7">
    <source>
        <dbReference type="EMBL" id="AOY77518.1"/>
    </source>
</evidence>
<evidence type="ECO:0000256" key="3">
    <source>
        <dbReference type="ARBA" id="ARBA00022741"/>
    </source>
</evidence>
<dbReference type="PANTHER" id="PTHR43875">
    <property type="entry name" value="MALTODEXTRIN IMPORT ATP-BINDING PROTEIN MSMX"/>
    <property type="match status" value="1"/>
</dbReference>
<dbReference type="Proteomes" id="UP000177894">
    <property type="component" value="Chromosome"/>
</dbReference>
<dbReference type="GO" id="GO:0015408">
    <property type="term" value="F:ABC-type ferric iron transporter activity"/>
    <property type="evidence" value="ECO:0007669"/>
    <property type="project" value="InterPro"/>
</dbReference>
<gene>
    <name evidence="8" type="primary">ugpC_2</name>
    <name evidence="7" type="ORF">BJL90_17650</name>
    <name evidence="8" type="ORF">CLFO_24880</name>
</gene>
<dbReference type="InterPro" id="IPR015853">
    <property type="entry name" value="ABC_transpr_FbpC"/>
</dbReference>
<sequence length="355" mass="40447">MDIRLTNLTKHYEGVEALRGLNAEIKSGSLVSLLGPSGCGKSTILNLIAGLIEPNEGEVFFGDKNMNNVEPEHRNIGMVFQSYALYPHMSALKNIVFPLKMKKVPKKEAEERAKEIAKLVKIEELLNRKPKALSGGQQQRVAIARALIKNPQVLLLDEPFSNLDARLRIEMREEIKNIQKKTQITTLFVTHDQEEAMSISDQILLLNEGELQQYTNPKEMYDEPRNRFVANFLGNPPLNILKALWKKEEDHFVIEVQQEGYDSIKISLQENQVKACSDKITTQTEVGIRPENVIVRKEKKENSIPCSVSHIQLMGKELYIKVQIKNQKMIFIAPWNSDINVGETVYIEIQKALLF</sequence>
<dbReference type="InterPro" id="IPR027417">
    <property type="entry name" value="P-loop_NTPase"/>
</dbReference>
<dbReference type="SUPFAM" id="SSF50331">
    <property type="entry name" value="MOP-like"/>
    <property type="match status" value="1"/>
</dbReference>
<dbReference type="PROSITE" id="PS50893">
    <property type="entry name" value="ABC_TRANSPORTER_2"/>
    <property type="match status" value="1"/>
</dbReference>
<dbReference type="InterPro" id="IPR003593">
    <property type="entry name" value="AAA+_ATPase"/>
</dbReference>
<dbReference type="CDD" id="cd03259">
    <property type="entry name" value="ABC_Carb_Solutes_like"/>
    <property type="match status" value="1"/>
</dbReference>
<dbReference type="GO" id="GO:0055052">
    <property type="term" value="C:ATP-binding cassette (ABC) transporter complex, substrate-binding subunit-containing"/>
    <property type="evidence" value="ECO:0007669"/>
    <property type="project" value="TreeGrafter"/>
</dbReference>
<dbReference type="InterPro" id="IPR047641">
    <property type="entry name" value="ABC_transpr_MalK/UgpC-like"/>
</dbReference>
<proteinExistence type="predicted"/>
<dbReference type="GO" id="GO:0016887">
    <property type="term" value="F:ATP hydrolysis activity"/>
    <property type="evidence" value="ECO:0007669"/>
    <property type="project" value="InterPro"/>
</dbReference>
<evidence type="ECO:0000256" key="1">
    <source>
        <dbReference type="ARBA" id="ARBA00022448"/>
    </source>
</evidence>
<dbReference type="InterPro" id="IPR003439">
    <property type="entry name" value="ABC_transporter-like_ATP-bd"/>
</dbReference>
<keyword evidence="3" id="KW-0547">Nucleotide-binding</keyword>
<dbReference type="EC" id="3.6.3.20" evidence="8"/>
<keyword evidence="2" id="KW-1003">Cell membrane</keyword>
<dbReference type="InterPro" id="IPR012340">
    <property type="entry name" value="NA-bd_OB-fold"/>
</dbReference>
<evidence type="ECO:0000313" key="9">
    <source>
        <dbReference type="Proteomes" id="UP000177894"/>
    </source>
</evidence>
<dbReference type="Pfam" id="PF00005">
    <property type="entry name" value="ABC_tran"/>
    <property type="match status" value="1"/>
</dbReference>
<dbReference type="InterPro" id="IPR013611">
    <property type="entry name" value="Transp-assoc_OB_typ2"/>
</dbReference>